<dbReference type="RefSeq" id="WP_101307937.1">
    <property type="nucleotide sequence ID" value="NZ_MVDE01000001.1"/>
</dbReference>
<sequence>MTKSIVRILFLPLLASVALSYQTDTYETAQYSNTKNDTDTTLQPVSESLYPILTDAINKGIASFYQEQITLIQYPSQGSLKWYYQNMNGIFNEGTFNYISARVQPSEDSKYLASLSHAGGFPNAYSNLLNNIYYNTGETEQLTDSIPQGRWALYQLTENTCNPTNANGGMKTINPNTGAISDSFQVAYTILNSIDQLRTELKNNRKSIKIEIKINNPNPINVQIITCNETTTDSILYCLPDSITSLLLPFNAGTMENGILGMEYYGVTMFNILPKKWESESNTGWYNGFPIADAVKNTNPKNKGYHFAVTPKYNLGLLKDGGDFGFITNLLICDSLVSTFSDLEEPVLKENPNTLTPSNLFRGNRTSNENVVINLKESIFPKLSVPILEQTATVIGGTFCFPGAEKVTP</sequence>
<protein>
    <submittedName>
        <fullName evidence="2">Uncharacterized protein</fullName>
    </submittedName>
</protein>
<evidence type="ECO:0000313" key="2">
    <source>
        <dbReference type="EMBL" id="PKQ69516.1"/>
    </source>
</evidence>
<accession>A0A2N3IGT1</accession>
<evidence type="ECO:0000256" key="1">
    <source>
        <dbReference type="SAM" id="SignalP"/>
    </source>
</evidence>
<keyword evidence="1" id="KW-0732">Signal</keyword>
<dbReference type="Proteomes" id="UP000233618">
    <property type="component" value="Unassembled WGS sequence"/>
</dbReference>
<name>A0A2N3IGT1_9BACT</name>
<organism evidence="2 3">
    <name type="scientific">Labilibaculum manganireducens</name>
    <dbReference type="NCBI Taxonomy" id="1940525"/>
    <lineage>
        <taxon>Bacteria</taxon>
        <taxon>Pseudomonadati</taxon>
        <taxon>Bacteroidota</taxon>
        <taxon>Bacteroidia</taxon>
        <taxon>Marinilabiliales</taxon>
        <taxon>Marinifilaceae</taxon>
        <taxon>Labilibaculum</taxon>
    </lineage>
</organism>
<dbReference type="EMBL" id="MVDE01000001">
    <property type="protein sequence ID" value="PKQ69516.1"/>
    <property type="molecule type" value="Genomic_DNA"/>
</dbReference>
<keyword evidence="3" id="KW-1185">Reference proteome</keyword>
<feature type="signal peptide" evidence="1">
    <location>
        <begin position="1"/>
        <end position="20"/>
    </location>
</feature>
<proteinExistence type="predicted"/>
<dbReference type="AlphaFoldDB" id="A0A2N3IGT1"/>
<gene>
    <name evidence="2" type="ORF">BZG01_00880</name>
</gene>
<evidence type="ECO:0000313" key="3">
    <source>
        <dbReference type="Proteomes" id="UP000233618"/>
    </source>
</evidence>
<comment type="caution">
    <text evidence="2">The sequence shown here is derived from an EMBL/GenBank/DDBJ whole genome shotgun (WGS) entry which is preliminary data.</text>
</comment>
<reference evidence="2 3" key="1">
    <citation type="journal article" date="2017" name="Front. Microbiol.">
        <title>Labilibaculum manganireducens gen. nov., sp. nov. and Labilibaculum filiforme sp. nov., Novel Bacteroidetes Isolated from Subsurface Sediments of the Baltic Sea.</title>
        <authorList>
            <person name="Vandieken V."/>
            <person name="Marshall I.P."/>
            <person name="Niemann H."/>
            <person name="Engelen B."/>
            <person name="Cypionka H."/>
        </authorList>
    </citation>
    <scope>NUCLEOTIDE SEQUENCE [LARGE SCALE GENOMIC DNA]</scope>
    <source>
        <strain evidence="2 3">59.10-2M</strain>
    </source>
</reference>
<feature type="chain" id="PRO_5014755693" evidence="1">
    <location>
        <begin position="21"/>
        <end position="409"/>
    </location>
</feature>